<dbReference type="AlphaFoldDB" id="A0A4Y2BYP1"/>
<accession>A0A4Y2BYP1</accession>
<dbReference type="Proteomes" id="UP000499080">
    <property type="component" value="Unassembled WGS sequence"/>
</dbReference>
<sequence length="115" mass="13241">MNHDLFTVCLVILKFRFEATRGVFRIDFGILNRGKMARAISDRCPSPSFRTPSRGRRLSHELRFGVHQVLIHGGSQVESYLEPGTLRPKPRPLPLRHRGPYINSEADSFKKITFH</sequence>
<evidence type="ECO:0000313" key="1">
    <source>
        <dbReference type="EMBL" id="GBL97351.1"/>
    </source>
</evidence>
<dbReference type="EMBL" id="BGPR01000129">
    <property type="protein sequence ID" value="GBL97351.1"/>
    <property type="molecule type" value="Genomic_DNA"/>
</dbReference>
<evidence type="ECO:0000313" key="2">
    <source>
        <dbReference type="Proteomes" id="UP000499080"/>
    </source>
</evidence>
<proteinExistence type="predicted"/>
<keyword evidence="2" id="KW-1185">Reference proteome</keyword>
<reference evidence="1 2" key="1">
    <citation type="journal article" date="2019" name="Sci. Rep.">
        <title>Orb-weaving spider Araneus ventricosus genome elucidates the spidroin gene catalogue.</title>
        <authorList>
            <person name="Kono N."/>
            <person name="Nakamura H."/>
            <person name="Ohtoshi R."/>
            <person name="Moran D.A.P."/>
            <person name="Shinohara A."/>
            <person name="Yoshida Y."/>
            <person name="Fujiwara M."/>
            <person name="Mori M."/>
            <person name="Tomita M."/>
            <person name="Arakawa K."/>
        </authorList>
    </citation>
    <scope>NUCLEOTIDE SEQUENCE [LARGE SCALE GENOMIC DNA]</scope>
</reference>
<organism evidence="1 2">
    <name type="scientific">Araneus ventricosus</name>
    <name type="common">Orbweaver spider</name>
    <name type="synonym">Epeira ventricosa</name>
    <dbReference type="NCBI Taxonomy" id="182803"/>
    <lineage>
        <taxon>Eukaryota</taxon>
        <taxon>Metazoa</taxon>
        <taxon>Ecdysozoa</taxon>
        <taxon>Arthropoda</taxon>
        <taxon>Chelicerata</taxon>
        <taxon>Arachnida</taxon>
        <taxon>Araneae</taxon>
        <taxon>Araneomorphae</taxon>
        <taxon>Entelegynae</taxon>
        <taxon>Araneoidea</taxon>
        <taxon>Araneidae</taxon>
        <taxon>Araneus</taxon>
    </lineage>
</organism>
<gene>
    <name evidence="1" type="ORF">AVEN_170471_1</name>
</gene>
<name>A0A4Y2BYP1_ARAVE</name>
<protein>
    <submittedName>
        <fullName evidence="1">Uncharacterized protein</fullName>
    </submittedName>
</protein>
<comment type="caution">
    <text evidence="1">The sequence shown here is derived from an EMBL/GenBank/DDBJ whole genome shotgun (WGS) entry which is preliminary data.</text>
</comment>